<accession>A0ABY7K8L6</accession>
<evidence type="ECO:0000259" key="1">
    <source>
        <dbReference type="Pfam" id="PF20703"/>
    </source>
</evidence>
<dbReference type="Gene3D" id="2.40.10.120">
    <property type="match status" value="1"/>
</dbReference>
<dbReference type="InterPro" id="IPR049052">
    <property type="entry name" value="nSTAND1"/>
</dbReference>
<dbReference type="InterPro" id="IPR009003">
    <property type="entry name" value="Peptidase_S1_PA"/>
</dbReference>
<sequence length="1421" mass="151882">MPTPAPDDELARGIARFWSHDGQVTGSGFLIAEDTLCTCAHVVANALGVPDTDPLPPTGAVTVDFPLLNPPSARLPATVTHWRPVAGDGGGDIALLRLSAAPGTTPVRLAGGTAVWDHPFRVLGFPLRTDDHGVWVDGRLRAPVGKGWTSMEPRGRTIGRGFSGGPVWDTAQGGVVGMTVAADTGTGASTAYLIPAAHLLGLEPGLCSSPFRGLEPFREQDATLFFARRADSERIAEALREHPFVPVAGASGVGKSSLVRAGVLPLLRAAGHTVTDFAGQPDTDPVRTLAEALGAQFPPVREPARALGQDCSAATLLGARILAESGPAGHVILLDQFEETVGARPADARALLDVLLPMARAVHPEGRRLRVLATLRSASLEELVTGGRAEALSGTVQMVAPMTPSQLDEVVRRPVAAIPGVAFEPGLPELLVSDAGGEPGALPLVEFALAELWDRREHGRLTHTAYREIGGVEGALSRYADHQLAQVCKPPDGPDEPTARRLFERLARPVRGKEYARVARAFAHLPPELRTAAQALAATRLLVISRDSSGRETVALAHEALVRQWPTLRRWLDESRAFLTWHEKLRGRLREWEDSGCNDDLLLRGQELATARTTAALRPAELSLSESEFIRRSKTFQRRSVRRGRTGVALVAALAVLAATLTYFVTQAGRDADRRDRETAANELAALARDRFTDDPVEGAALAVLAHRTEPTEETYRALLEVYPGMAMARNVEEGFLGGRVTALAASADGSRVAVLTEDDEGGVRGDVITGLSVGKPEKHGLDGVPEGADSVAVSDDGARVVAAGPEGQGKVWRSADRAAVDEWARRDARVEGESLALDFSADGRIVLHVASKDVDASGTCLTGTRQDGVRLYLRDTGRGDTKSVPPGLLRAGACLTEAALAGAPGKDTPLVLLGEEASTGDVRDPESVRALALDSGARQWQEGPLDAVLIGAGGRTLGVRGQRDFDGSFRDPATGERLAAAGRYGSQPVSDVTGRFVTDDASGDILWHDVETGADYVTTRPLAYADIRLECPDNPLDLVTSRPGRDPVLHVLCNRDLVTFRLDRVRHPPLRGWKESAEFAPSGQKLAVVGTVDASGLPEGRLVLSVLSGNHWREVRADWGEFGEQSTDSAIFSRSGRSLVVWGDRGWALYEVRTTGPRLVKRTPRASPAEDAAEDPLVLDVRALGSDDFLLLGADGVRRLDADGDLTSAHAPDCRDAREMRRSDCVAIEVSPKNGTAWMLRRDGTVTIWDPEDEHGRGTTRRLGLLSDDFQPLGLRFRDDGERVAVVLRDELVVANPATGVRDHRLPVRGHTMIGAYGSDGRIVLASGFGHGSSSDTELWSEHGEEPIAALGLLWPEGAWRTAGNALHYGTDWGIGKIPLDKDTLVKTLCGPLGDYDPRALRENLPPASYAKAPCSADLR</sequence>
<gene>
    <name evidence="2" type="ORF">STRCI_001974</name>
</gene>
<evidence type="ECO:0000313" key="3">
    <source>
        <dbReference type="Proteomes" id="UP001164439"/>
    </source>
</evidence>
<dbReference type="Gene3D" id="2.130.10.10">
    <property type="entry name" value="YVTN repeat-like/Quinoprotein amine dehydrogenase"/>
    <property type="match status" value="1"/>
</dbReference>
<dbReference type="GO" id="GO:0008233">
    <property type="term" value="F:peptidase activity"/>
    <property type="evidence" value="ECO:0007669"/>
    <property type="project" value="UniProtKB-KW"/>
</dbReference>
<proteinExistence type="predicted"/>
<dbReference type="Proteomes" id="UP001164439">
    <property type="component" value="Chromosome"/>
</dbReference>
<protein>
    <submittedName>
        <fullName evidence="2">Serine protease</fullName>
    </submittedName>
</protein>
<keyword evidence="2" id="KW-0378">Hydrolase</keyword>
<dbReference type="EMBL" id="CP114413">
    <property type="protein sequence ID" value="WAZ20833.1"/>
    <property type="molecule type" value="Genomic_DNA"/>
</dbReference>
<dbReference type="InterPro" id="IPR015943">
    <property type="entry name" value="WD40/YVTN_repeat-like_dom_sf"/>
</dbReference>
<dbReference type="GO" id="GO:0006508">
    <property type="term" value="P:proteolysis"/>
    <property type="evidence" value="ECO:0007669"/>
    <property type="project" value="UniProtKB-KW"/>
</dbReference>
<dbReference type="SUPFAM" id="SSF82171">
    <property type="entry name" value="DPP6 N-terminal domain-like"/>
    <property type="match status" value="1"/>
</dbReference>
<dbReference type="RefSeq" id="WP_269658493.1">
    <property type="nucleotide sequence ID" value="NZ_CP114413.1"/>
</dbReference>
<dbReference type="Pfam" id="PF20703">
    <property type="entry name" value="nSTAND1"/>
    <property type="match status" value="1"/>
</dbReference>
<dbReference type="SUPFAM" id="SSF50494">
    <property type="entry name" value="Trypsin-like serine proteases"/>
    <property type="match status" value="1"/>
</dbReference>
<evidence type="ECO:0000313" key="2">
    <source>
        <dbReference type="EMBL" id="WAZ20833.1"/>
    </source>
</evidence>
<keyword evidence="2" id="KW-0645">Protease</keyword>
<dbReference type="InterPro" id="IPR027417">
    <property type="entry name" value="P-loop_NTPase"/>
</dbReference>
<reference evidence="2" key="1">
    <citation type="submission" date="2022-12" db="EMBL/GenBank/DDBJ databases">
        <authorList>
            <person name="Ruckert C."/>
            <person name="Busche T."/>
            <person name="Kalinowski J."/>
            <person name="Wittmann C."/>
        </authorList>
    </citation>
    <scope>NUCLEOTIDE SEQUENCE</scope>
    <source>
        <strain evidence="2">DSM 40467</strain>
    </source>
</reference>
<name>A0ABY7K8L6_9ACTN</name>
<dbReference type="SUPFAM" id="SSF52540">
    <property type="entry name" value="P-loop containing nucleoside triphosphate hydrolases"/>
    <property type="match status" value="1"/>
</dbReference>
<feature type="domain" description="Novel STAND NTPase 1" evidence="1">
    <location>
        <begin position="210"/>
        <end position="599"/>
    </location>
</feature>
<organism evidence="2 3">
    <name type="scientific">Streptomyces cinnabarinus</name>
    <dbReference type="NCBI Taxonomy" id="67287"/>
    <lineage>
        <taxon>Bacteria</taxon>
        <taxon>Bacillati</taxon>
        <taxon>Actinomycetota</taxon>
        <taxon>Actinomycetes</taxon>
        <taxon>Kitasatosporales</taxon>
        <taxon>Streptomycetaceae</taxon>
        <taxon>Streptomyces</taxon>
    </lineage>
</organism>
<keyword evidence="3" id="KW-1185">Reference proteome</keyword>